<name>A0A484CNZ2_PERFV</name>
<evidence type="ECO:0000313" key="1">
    <source>
        <dbReference type="EMBL" id="TDH03618.1"/>
    </source>
</evidence>
<gene>
    <name evidence="1" type="ORF">EPR50_G00163070</name>
</gene>
<sequence length="74" mass="8243">MHELLDSRPLNQTMVSTGSLEPQQVLFCREGKSSSVPLSQKGNLEVLCIKEEPTSVYVENLVKIFCHGKKLALL</sequence>
<comment type="caution">
    <text evidence="1">The sequence shown here is derived from an EMBL/GenBank/DDBJ whole genome shotgun (WGS) entry which is preliminary data.</text>
</comment>
<proteinExistence type="predicted"/>
<protein>
    <submittedName>
        <fullName evidence="1">Uncharacterized protein</fullName>
    </submittedName>
</protein>
<organism evidence="1 2">
    <name type="scientific">Perca flavescens</name>
    <name type="common">American yellow perch</name>
    <name type="synonym">Morone flavescens</name>
    <dbReference type="NCBI Taxonomy" id="8167"/>
    <lineage>
        <taxon>Eukaryota</taxon>
        <taxon>Metazoa</taxon>
        <taxon>Chordata</taxon>
        <taxon>Craniata</taxon>
        <taxon>Vertebrata</taxon>
        <taxon>Euteleostomi</taxon>
        <taxon>Actinopterygii</taxon>
        <taxon>Neopterygii</taxon>
        <taxon>Teleostei</taxon>
        <taxon>Neoteleostei</taxon>
        <taxon>Acanthomorphata</taxon>
        <taxon>Eupercaria</taxon>
        <taxon>Perciformes</taxon>
        <taxon>Percoidei</taxon>
        <taxon>Percidae</taxon>
        <taxon>Percinae</taxon>
        <taxon>Perca</taxon>
    </lineage>
</organism>
<reference evidence="1 2" key="1">
    <citation type="submission" date="2019-01" db="EMBL/GenBank/DDBJ databases">
        <title>A chromosome-scale genome assembly of the yellow perch, Perca flavescens.</title>
        <authorList>
            <person name="Feron R."/>
            <person name="Morvezen R."/>
            <person name="Bestin A."/>
            <person name="Haffray P."/>
            <person name="Klopp C."/>
            <person name="Zahm M."/>
            <person name="Cabau C."/>
            <person name="Roques C."/>
            <person name="Donnadieu C."/>
            <person name="Bouchez O."/>
            <person name="Christie M."/>
            <person name="Larson W."/>
            <person name="Guiguen Y."/>
        </authorList>
    </citation>
    <scope>NUCLEOTIDE SEQUENCE [LARGE SCALE GENOMIC DNA]</scope>
    <source>
        <strain evidence="1">YP-PL-M2</strain>
        <tissue evidence="1">Blood</tissue>
    </source>
</reference>
<dbReference type="EMBL" id="SCKG01000015">
    <property type="protein sequence ID" value="TDH03618.1"/>
    <property type="molecule type" value="Genomic_DNA"/>
</dbReference>
<keyword evidence="2" id="KW-1185">Reference proteome</keyword>
<dbReference type="Proteomes" id="UP000295070">
    <property type="component" value="Chromosome 15"/>
</dbReference>
<evidence type="ECO:0000313" key="2">
    <source>
        <dbReference type="Proteomes" id="UP000295070"/>
    </source>
</evidence>
<accession>A0A484CNZ2</accession>
<dbReference type="AlphaFoldDB" id="A0A484CNZ2"/>